<name>A0ABW6WLE1_9ACTN</name>
<feature type="transmembrane region" description="Helical" evidence="1">
    <location>
        <begin position="7"/>
        <end position="27"/>
    </location>
</feature>
<feature type="transmembrane region" description="Helical" evidence="1">
    <location>
        <begin position="286"/>
        <end position="312"/>
    </location>
</feature>
<evidence type="ECO:0008006" key="4">
    <source>
        <dbReference type="Google" id="ProtNLM"/>
    </source>
</evidence>
<organism evidence="2 3">
    <name type="scientific">Paractinoplanes globisporus</name>
    <dbReference type="NCBI Taxonomy" id="113565"/>
    <lineage>
        <taxon>Bacteria</taxon>
        <taxon>Bacillati</taxon>
        <taxon>Actinomycetota</taxon>
        <taxon>Actinomycetes</taxon>
        <taxon>Micromonosporales</taxon>
        <taxon>Micromonosporaceae</taxon>
        <taxon>Paractinoplanes</taxon>
    </lineage>
</organism>
<gene>
    <name evidence="2" type="ORF">ACFY35_32100</name>
</gene>
<keyword evidence="1" id="KW-0812">Transmembrane</keyword>
<evidence type="ECO:0000313" key="2">
    <source>
        <dbReference type="EMBL" id="MFF5294103.1"/>
    </source>
</evidence>
<dbReference type="RefSeq" id="WP_020512346.1">
    <property type="nucleotide sequence ID" value="NZ_JBIAZU010000006.1"/>
</dbReference>
<evidence type="ECO:0000313" key="3">
    <source>
        <dbReference type="Proteomes" id="UP001602245"/>
    </source>
</evidence>
<dbReference type="SUPFAM" id="SSF103473">
    <property type="entry name" value="MFS general substrate transporter"/>
    <property type="match status" value="1"/>
</dbReference>
<feature type="transmembrane region" description="Helical" evidence="1">
    <location>
        <begin position="33"/>
        <end position="53"/>
    </location>
</feature>
<accession>A0ABW6WLE1</accession>
<keyword evidence="1" id="KW-1133">Transmembrane helix</keyword>
<feature type="transmembrane region" description="Helical" evidence="1">
    <location>
        <begin position="358"/>
        <end position="389"/>
    </location>
</feature>
<dbReference type="Gene3D" id="1.20.1250.20">
    <property type="entry name" value="MFS general substrate transporter like domains"/>
    <property type="match status" value="1"/>
</dbReference>
<sequence length="401" mass="41026">MLVSGIVDSFGIAVGWTVVVLLATARGGLAEAALYNAAMLGGVVLSAPVTGWLSQRLDGRTLLRAAAGVEVVLRFAVLGGLVAGAPPAAIAATIVLMHVAAWAGFAGMRAEVSAVDASPRSMTRYAVSIAGVEAAGTALAALLPTGPDGYPTGWLLHAVFVIYLGSLLPTVLTARRSRIFARRPRGAADRARAAVPGDGPSFAGRFRHSRRQPFRLPSPRTLAAGFAVMLVAGGPALLAIPVTEELHGDTWVAGAAVAFSLGCLLSTTAVSWIGRLHLPVVLRWSLWGLGMLAGWVLAPAFAPMVLVAQFLAGLSQSAFEGDMDARIAAGAEPDAVTRDLAYAAAARSLGGAMAVRTIPMLVAASAIGTVASAASLALGVTAVVLWAGLTMAPHIFRRLAH</sequence>
<evidence type="ECO:0000256" key="1">
    <source>
        <dbReference type="SAM" id="Phobius"/>
    </source>
</evidence>
<feature type="transmembrane region" description="Helical" evidence="1">
    <location>
        <begin position="221"/>
        <end position="240"/>
    </location>
</feature>
<feature type="transmembrane region" description="Helical" evidence="1">
    <location>
        <begin position="154"/>
        <end position="174"/>
    </location>
</feature>
<proteinExistence type="predicted"/>
<dbReference type="Proteomes" id="UP001602245">
    <property type="component" value="Unassembled WGS sequence"/>
</dbReference>
<feature type="transmembrane region" description="Helical" evidence="1">
    <location>
        <begin position="252"/>
        <end position="274"/>
    </location>
</feature>
<keyword evidence="1" id="KW-0472">Membrane</keyword>
<dbReference type="EMBL" id="JBIAZU010000006">
    <property type="protein sequence ID" value="MFF5294103.1"/>
    <property type="molecule type" value="Genomic_DNA"/>
</dbReference>
<protein>
    <recommendedName>
        <fullName evidence="4">MFS transporter</fullName>
    </recommendedName>
</protein>
<keyword evidence="3" id="KW-1185">Reference proteome</keyword>
<reference evidence="2 3" key="1">
    <citation type="submission" date="2024-10" db="EMBL/GenBank/DDBJ databases">
        <title>The Natural Products Discovery Center: Release of the First 8490 Sequenced Strains for Exploring Actinobacteria Biosynthetic Diversity.</title>
        <authorList>
            <person name="Kalkreuter E."/>
            <person name="Kautsar S.A."/>
            <person name="Yang D."/>
            <person name="Bader C.D."/>
            <person name="Teijaro C.N."/>
            <person name="Fluegel L."/>
            <person name="Davis C.M."/>
            <person name="Simpson J.R."/>
            <person name="Lauterbach L."/>
            <person name="Steele A.D."/>
            <person name="Gui C."/>
            <person name="Meng S."/>
            <person name="Li G."/>
            <person name="Viehrig K."/>
            <person name="Ye F."/>
            <person name="Su P."/>
            <person name="Kiefer A.F."/>
            <person name="Nichols A."/>
            <person name="Cepeda A.J."/>
            <person name="Yan W."/>
            <person name="Fan B."/>
            <person name="Jiang Y."/>
            <person name="Adhikari A."/>
            <person name="Zheng C.-J."/>
            <person name="Schuster L."/>
            <person name="Cowan T.M."/>
            <person name="Smanski M.J."/>
            <person name="Chevrette M.G."/>
            <person name="De Carvalho L.P.S."/>
            <person name="Shen B."/>
        </authorList>
    </citation>
    <scope>NUCLEOTIDE SEQUENCE [LARGE SCALE GENOMIC DNA]</scope>
    <source>
        <strain evidence="2 3">NPDC000087</strain>
    </source>
</reference>
<dbReference type="InterPro" id="IPR036259">
    <property type="entry name" value="MFS_trans_sf"/>
</dbReference>
<comment type="caution">
    <text evidence="2">The sequence shown here is derived from an EMBL/GenBank/DDBJ whole genome shotgun (WGS) entry which is preliminary data.</text>
</comment>